<protein>
    <submittedName>
        <fullName evidence="1">Uncharacterized protein</fullName>
    </submittedName>
</protein>
<proteinExistence type="predicted"/>
<accession>W9QM50</accession>
<keyword evidence="2" id="KW-1185">Reference proteome</keyword>
<organism evidence="1 2">
    <name type="scientific">Morus notabilis</name>
    <dbReference type="NCBI Taxonomy" id="981085"/>
    <lineage>
        <taxon>Eukaryota</taxon>
        <taxon>Viridiplantae</taxon>
        <taxon>Streptophyta</taxon>
        <taxon>Embryophyta</taxon>
        <taxon>Tracheophyta</taxon>
        <taxon>Spermatophyta</taxon>
        <taxon>Magnoliopsida</taxon>
        <taxon>eudicotyledons</taxon>
        <taxon>Gunneridae</taxon>
        <taxon>Pentapetalae</taxon>
        <taxon>rosids</taxon>
        <taxon>fabids</taxon>
        <taxon>Rosales</taxon>
        <taxon>Moraceae</taxon>
        <taxon>Moreae</taxon>
        <taxon>Morus</taxon>
    </lineage>
</organism>
<gene>
    <name evidence="1" type="ORF">L484_013641</name>
</gene>
<evidence type="ECO:0000313" key="2">
    <source>
        <dbReference type="Proteomes" id="UP000030645"/>
    </source>
</evidence>
<dbReference type="Proteomes" id="UP000030645">
    <property type="component" value="Unassembled WGS sequence"/>
</dbReference>
<evidence type="ECO:0000313" key="1">
    <source>
        <dbReference type="EMBL" id="EXB41564.1"/>
    </source>
</evidence>
<sequence>MVARRRSPVVAIVPRRYDHFRAGRTAYVEVYYAGCSSEMSSAILQNTDRFPRLIDIPLSLIFFMINPDGAQRLIQIEAAGFVCLE</sequence>
<name>W9QM50_9ROSA</name>
<dbReference type="EMBL" id="KE343797">
    <property type="protein sequence ID" value="EXB41564.1"/>
    <property type="molecule type" value="Genomic_DNA"/>
</dbReference>
<reference evidence="2" key="1">
    <citation type="submission" date="2013-01" db="EMBL/GenBank/DDBJ databases">
        <title>Draft Genome Sequence of a Mulberry Tree, Morus notabilis C.K. Schneid.</title>
        <authorList>
            <person name="He N."/>
            <person name="Zhao S."/>
        </authorList>
    </citation>
    <scope>NUCLEOTIDE SEQUENCE</scope>
</reference>
<dbReference type="AlphaFoldDB" id="W9QM50"/>